<feature type="domain" description="Tim44-like" evidence="4">
    <location>
        <begin position="197"/>
        <end position="340"/>
    </location>
</feature>
<feature type="signal peptide" evidence="3">
    <location>
        <begin position="1"/>
        <end position="28"/>
    </location>
</feature>
<organism evidence="5 6">
    <name type="scientific">Ancylobacter tetraedralis</name>
    <dbReference type="NCBI Taxonomy" id="217068"/>
    <lineage>
        <taxon>Bacteria</taxon>
        <taxon>Pseudomonadati</taxon>
        <taxon>Pseudomonadota</taxon>
        <taxon>Alphaproteobacteria</taxon>
        <taxon>Hyphomicrobiales</taxon>
        <taxon>Xanthobacteraceae</taxon>
        <taxon>Ancylobacter</taxon>
    </lineage>
</organism>
<proteinExistence type="predicted"/>
<evidence type="ECO:0000256" key="2">
    <source>
        <dbReference type="SAM" id="Phobius"/>
    </source>
</evidence>
<feature type="region of interest" description="Disordered" evidence="1">
    <location>
        <begin position="40"/>
        <end position="82"/>
    </location>
</feature>
<dbReference type="SMART" id="SM00978">
    <property type="entry name" value="Tim44"/>
    <property type="match status" value="1"/>
</dbReference>
<dbReference type="AlphaFoldDB" id="A0A839ZAZ0"/>
<feature type="compositionally biased region" description="Polar residues" evidence="1">
    <location>
        <begin position="41"/>
        <end position="50"/>
    </location>
</feature>
<gene>
    <name evidence="5" type="ORF">FHS55_002513</name>
</gene>
<dbReference type="PROSITE" id="PS51257">
    <property type="entry name" value="PROKAR_LIPOPROTEIN"/>
    <property type="match status" value="1"/>
</dbReference>
<keyword evidence="3" id="KW-0732">Signal</keyword>
<name>A0A839ZAZ0_9HYPH</name>
<feature type="region of interest" description="Disordered" evidence="1">
    <location>
        <begin position="158"/>
        <end position="188"/>
    </location>
</feature>
<accession>A0A839ZAZ0</accession>
<dbReference type="EMBL" id="JACICD010000004">
    <property type="protein sequence ID" value="MBB3771904.1"/>
    <property type="molecule type" value="Genomic_DNA"/>
</dbReference>
<reference evidence="5 6" key="1">
    <citation type="submission" date="2020-08" db="EMBL/GenBank/DDBJ databases">
        <title>Genomic Encyclopedia of Type Strains, Phase IV (KMG-IV): sequencing the most valuable type-strain genomes for metagenomic binning, comparative biology and taxonomic classification.</title>
        <authorList>
            <person name="Goeker M."/>
        </authorList>
    </citation>
    <scope>NUCLEOTIDE SEQUENCE [LARGE SCALE GENOMIC DNA]</scope>
    <source>
        <strain evidence="5 6">DSM 5895</strain>
    </source>
</reference>
<evidence type="ECO:0000259" key="4">
    <source>
        <dbReference type="SMART" id="SM00978"/>
    </source>
</evidence>
<dbReference type="PANTHER" id="PTHR41542">
    <property type="entry name" value="BLL5807 PROTEIN"/>
    <property type="match status" value="1"/>
</dbReference>
<dbReference type="Pfam" id="PF04280">
    <property type="entry name" value="Tim44"/>
    <property type="match status" value="1"/>
</dbReference>
<dbReference type="Gene3D" id="3.10.450.240">
    <property type="match status" value="1"/>
</dbReference>
<keyword evidence="6" id="KW-1185">Reference proteome</keyword>
<dbReference type="InterPro" id="IPR007379">
    <property type="entry name" value="Tim44-like_dom"/>
</dbReference>
<comment type="caution">
    <text evidence="5">The sequence shown here is derived from an EMBL/GenBank/DDBJ whole genome shotgun (WGS) entry which is preliminary data.</text>
</comment>
<evidence type="ECO:0000313" key="5">
    <source>
        <dbReference type="EMBL" id="MBB3771904.1"/>
    </source>
</evidence>
<keyword evidence="2" id="KW-0472">Membrane</keyword>
<dbReference type="Proteomes" id="UP000533469">
    <property type="component" value="Unassembled WGS sequence"/>
</dbReference>
<evidence type="ECO:0000256" key="3">
    <source>
        <dbReference type="SAM" id="SignalP"/>
    </source>
</evidence>
<dbReference type="InterPro" id="IPR032710">
    <property type="entry name" value="NTF2-like_dom_sf"/>
</dbReference>
<keyword evidence="2" id="KW-0812">Transmembrane</keyword>
<feature type="transmembrane region" description="Helical" evidence="2">
    <location>
        <begin position="128"/>
        <end position="150"/>
    </location>
</feature>
<protein>
    <submittedName>
        <fullName evidence="5">Putative lipid-binding transport protein (Tim44 family)</fullName>
    </submittedName>
</protein>
<sequence>MSKPSRSRSAALRVALAALFVAASCVVAMDFAEARAGRSMNMGSRGSRTWSTPAPTPTAPSAQPMQRSAAPQTQPGTAATAATAGARPGGFFNRGGFMGGLMGGLLGAGLFGLLMGSGFFSGLGSLSGILGLLVQVGLIFIVVRLVMGWLRNRNQPSYAGGGGGPQPSPRSALDQAAGPSAPLGGGSAPSGVAAGGRAGFGGAPRGRPLTLQASDFDAFEQRLGEVQGAYGRDDRAALAQVTTPEMLAYLSEDLDDLARDGLQNTLTDVKLLQGDLSEAWSEDTRDYATVAMRYELKDATIERATGRLVQGDPDRATQVIEFWTFAREPGGAWKLSAIQQGRV</sequence>
<dbReference type="RefSeq" id="WP_246340088.1">
    <property type="nucleotide sequence ID" value="NZ_JACICD010000004.1"/>
</dbReference>
<feature type="chain" id="PRO_5032402259" evidence="3">
    <location>
        <begin position="29"/>
        <end position="343"/>
    </location>
</feature>
<evidence type="ECO:0000256" key="1">
    <source>
        <dbReference type="SAM" id="MobiDB-lite"/>
    </source>
</evidence>
<dbReference type="PANTHER" id="PTHR41542:SF1">
    <property type="entry name" value="BLL5807 PROTEIN"/>
    <property type="match status" value="1"/>
</dbReference>
<feature type="transmembrane region" description="Helical" evidence="2">
    <location>
        <begin position="97"/>
        <end position="116"/>
    </location>
</feature>
<keyword evidence="2" id="KW-1133">Transmembrane helix</keyword>
<evidence type="ECO:0000313" key="6">
    <source>
        <dbReference type="Proteomes" id="UP000533469"/>
    </source>
</evidence>
<dbReference type="SUPFAM" id="SSF54427">
    <property type="entry name" value="NTF2-like"/>
    <property type="match status" value="1"/>
</dbReference>
<feature type="compositionally biased region" description="Low complexity" evidence="1">
    <location>
        <begin position="69"/>
        <end position="82"/>
    </location>
</feature>